<evidence type="ECO:0000256" key="17">
    <source>
        <dbReference type="PIRSR" id="PIRSR600823-5"/>
    </source>
</evidence>
<keyword evidence="9 15" id="KW-0408">Iron</keyword>
<evidence type="ECO:0000256" key="6">
    <source>
        <dbReference type="ARBA" id="ARBA00022723"/>
    </source>
</evidence>
<evidence type="ECO:0000256" key="2">
    <source>
        <dbReference type="ARBA" id="ARBA00006873"/>
    </source>
</evidence>
<keyword evidence="6 15" id="KW-0479">Metal-binding</keyword>
<dbReference type="Proteomes" id="UP001140206">
    <property type="component" value="Chromosome 2"/>
</dbReference>
<comment type="caution">
    <text evidence="20">The sequence shown here is derived from an EMBL/GenBank/DDBJ whole genome shotgun (WGS) entry which is preliminary data.</text>
</comment>
<dbReference type="GO" id="GO:0140825">
    <property type="term" value="F:lactoperoxidase activity"/>
    <property type="evidence" value="ECO:0007669"/>
    <property type="project" value="UniProtKB-EC"/>
</dbReference>
<feature type="binding site" evidence="15">
    <location>
        <position position="260"/>
    </location>
    <ligand>
        <name>Ca(2+)</name>
        <dbReference type="ChEBI" id="CHEBI:29108"/>
        <label>2</label>
    </ligand>
</feature>
<dbReference type="PANTHER" id="PTHR31235">
    <property type="entry name" value="PEROXIDASE 25-RELATED"/>
    <property type="match status" value="1"/>
</dbReference>
<feature type="disulfide bond" evidence="17">
    <location>
        <begin position="134"/>
        <end position="338"/>
    </location>
</feature>
<feature type="site" description="Transition state stabilizer" evidence="16">
    <location>
        <position position="77"/>
    </location>
</feature>
<evidence type="ECO:0000256" key="4">
    <source>
        <dbReference type="ARBA" id="ARBA00022559"/>
    </source>
</evidence>
<protein>
    <recommendedName>
        <fullName evidence="3 18">Peroxidase</fullName>
        <ecNumber evidence="3 18">1.11.1.7</ecNumber>
    </recommendedName>
</protein>
<feature type="binding site" evidence="15">
    <location>
        <position position="257"/>
    </location>
    <ligand>
        <name>Ca(2+)</name>
        <dbReference type="ChEBI" id="CHEBI:29108"/>
        <label>2</label>
    </ligand>
</feature>
<comment type="cofactor">
    <cofactor evidence="15 18">
        <name>Ca(2+)</name>
        <dbReference type="ChEBI" id="CHEBI:29108"/>
    </cofactor>
    <text evidence="15 18">Binds 2 calcium ions per subunit.</text>
</comment>
<dbReference type="InterPro" id="IPR002016">
    <property type="entry name" value="Haem_peroxidase"/>
</dbReference>
<feature type="binding site" evidence="15">
    <location>
        <position position="82"/>
    </location>
    <ligand>
        <name>Ca(2+)</name>
        <dbReference type="ChEBI" id="CHEBI:29108"/>
        <label>1</label>
    </ligand>
</feature>
<sequence length="342" mass="37523">MNMEVPRVSLPMVYCFLISAIFFQFVIAGSSDDLKVGFYSNDPTNSKTYCPSAERTIREAIKEALGNDYGPAASLIRWHFHDCFVRGCDASVLLNKSADIPNPENAAFFNMRGYYLIEAAKTAVENICPEVVSCADILAFAARDAFYLLTGKSDSDLYSVSAGRRDGNISLLTEATTFLPRPDFGFSQLNNSFAAKGFSTDEMITLSGAHSVGQSHCSSFTSRLYPYNPDQIDPSYAQALQILCPQNAAIDGVVPQDNVTPDTLDAQYYTNVLNNEVLFFSDWALRDTSDLVAKVTIQSYTTPLIGNALWKSKFIAAMQKLGRLDVLTGTQGQIRKTCGANN</sequence>
<dbReference type="FunFam" id="1.10.420.10:FF:000006">
    <property type="entry name" value="Peroxidase"/>
    <property type="match status" value="1"/>
</dbReference>
<feature type="binding site" description="axial binding residue" evidence="15">
    <location>
        <position position="210"/>
    </location>
    <ligand>
        <name>heme b</name>
        <dbReference type="ChEBI" id="CHEBI:60344"/>
    </ligand>
    <ligandPart>
        <name>Fe</name>
        <dbReference type="ChEBI" id="CHEBI:18248"/>
    </ligandPart>
</feature>
<keyword evidence="10 17" id="KW-1015">Disulfide bond</keyword>
<evidence type="ECO:0000256" key="18">
    <source>
        <dbReference type="RuleBase" id="RU362060"/>
    </source>
</evidence>
<evidence type="ECO:0000256" key="11">
    <source>
        <dbReference type="ARBA" id="ARBA00023180"/>
    </source>
</evidence>
<dbReference type="InterPro" id="IPR010255">
    <property type="entry name" value="Haem_peroxidase_sf"/>
</dbReference>
<keyword evidence="11" id="KW-0325">Glycoprotein</keyword>
<feature type="binding site" evidence="14">
    <location>
        <position position="180"/>
    </location>
    <ligand>
        <name>substrate</name>
    </ligand>
</feature>
<reference evidence="20" key="1">
    <citation type="submission" date="2022-08" db="EMBL/GenBank/DDBJ databases">
        <authorList>
            <person name="Marques A."/>
        </authorList>
    </citation>
    <scope>NUCLEOTIDE SEQUENCE</scope>
    <source>
        <strain evidence="20">RhyPub2mFocal</strain>
        <tissue evidence="20">Leaves</tissue>
    </source>
</reference>
<feature type="active site" description="Proton acceptor" evidence="13">
    <location>
        <position position="81"/>
    </location>
</feature>
<dbReference type="GO" id="GO:0042744">
    <property type="term" value="P:hydrogen peroxide catabolic process"/>
    <property type="evidence" value="ECO:0007669"/>
    <property type="project" value="UniProtKB-KW"/>
</dbReference>
<feature type="binding site" evidence="15">
    <location>
        <position position="91"/>
    </location>
    <ligand>
        <name>Ca(2+)</name>
        <dbReference type="ChEBI" id="CHEBI:29108"/>
        <label>1</label>
    </ligand>
</feature>
<evidence type="ECO:0000256" key="9">
    <source>
        <dbReference type="ARBA" id="ARBA00023004"/>
    </source>
</evidence>
<keyword evidence="8 18" id="KW-0560">Oxidoreductase</keyword>
<dbReference type="PRINTS" id="PR00458">
    <property type="entry name" value="PEROXIDASE"/>
</dbReference>
<dbReference type="GO" id="GO:0005576">
    <property type="term" value="C:extracellular region"/>
    <property type="evidence" value="ECO:0007669"/>
    <property type="project" value="UniProtKB-SubCell"/>
</dbReference>
<evidence type="ECO:0000259" key="19">
    <source>
        <dbReference type="PROSITE" id="PS50873"/>
    </source>
</evidence>
<comment type="cofactor">
    <cofactor evidence="15 18">
        <name>heme b</name>
        <dbReference type="ChEBI" id="CHEBI:60344"/>
    </cofactor>
    <text evidence="15 18">Binds 1 heme b (iron(II)-protoporphyrin IX) group per subunit.</text>
</comment>
<feature type="binding site" evidence="15">
    <location>
        <position position="265"/>
    </location>
    <ligand>
        <name>Ca(2+)</name>
        <dbReference type="ChEBI" id="CHEBI:29108"/>
        <label>2</label>
    </ligand>
</feature>
<feature type="binding site" evidence="15">
    <location>
        <position position="87"/>
    </location>
    <ligand>
        <name>Ca(2+)</name>
        <dbReference type="ChEBI" id="CHEBI:29108"/>
        <label>1</label>
    </ligand>
</feature>
<evidence type="ECO:0000256" key="8">
    <source>
        <dbReference type="ARBA" id="ARBA00023002"/>
    </source>
</evidence>
<comment type="similarity">
    <text evidence="18">Belongs to the peroxidase family. Classical plant (class III) peroxidase subfamily.</text>
</comment>
<keyword evidence="7 15" id="KW-0106">Calcium</keyword>
<evidence type="ECO:0000256" key="7">
    <source>
        <dbReference type="ARBA" id="ARBA00022837"/>
    </source>
</evidence>
<comment type="catalytic activity">
    <reaction evidence="1 18">
        <text>2 a phenolic donor + H2O2 = 2 a phenolic radical donor + 2 H2O</text>
        <dbReference type="Rhea" id="RHEA:56136"/>
        <dbReference type="ChEBI" id="CHEBI:15377"/>
        <dbReference type="ChEBI" id="CHEBI:16240"/>
        <dbReference type="ChEBI" id="CHEBI:139520"/>
        <dbReference type="ChEBI" id="CHEBI:139521"/>
        <dbReference type="EC" id="1.11.1.7"/>
    </reaction>
</comment>
<comment type="subcellular location">
    <subcellularLocation>
        <location evidence="18">Secreted</location>
    </subcellularLocation>
</comment>
<dbReference type="Gene3D" id="1.10.420.10">
    <property type="entry name" value="Peroxidase, domain 2"/>
    <property type="match status" value="1"/>
</dbReference>
<proteinExistence type="inferred from homology"/>
<evidence type="ECO:0000256" key="14">
    <source>
        <dbReference type="PIRSR" id="PIRSR600823-2"/>
    </source>
</evidence>
<feature type="disulfide bond" evidence="17">
    <location>
        <begin position="50"/>
        <end position="128"/>
    </location>
</feature>
<keyword evidence="4 18" id="KW-0575">Peroxidase</keyword>
<feature type="domain" description="Plant heme peroxidase family profile" evidence="19">
    <location>
        <begin position="33"/>
        <end position="342"/>
    </location>
</feature>
<evidence type="ECO:0000256" key="5">
    <source>
        <dbReference type="ARBA" id="ARBA00022617"/>
    </source>
</evidence>
<evidence type="ECO:0000256" key="13">
    <source>
        <dbReference type="PIRSR" id="PIRSR600823-1"/>
    </source>
</evidence>
<keyword evidence="18" id="KW-0964">Secreted</keyword>
<evidence type="ECO:0000256" key="10">
    <source>
        <dbReference type="ARBA" id="ARBA00023157"/>
    </source>
</evidence>
<dbReference type="GO" id="GO:0020037">
    <property type="term" value="F:heme binding"/>
    <property type="evidence" value="ECO:0007669"/>
    <property type="project" value="UniProtKB-UniRule"/>
</dbReference>
<feature type="binding site" evidence="15">
    <location>
        <position position="85"/>
    </location>
    <ligand>
        <name>Ca(2+)</name>
        <dbReference type="ChEBI" id="CHEBI:29108"/>
        <label>1</label>
    </ligand>
</feature>
<comment type="similarity">
    <text evidence="2">Belongs to the peroxidase family. Ascorbate peroxidase subfamily.</text>
</comment>
<dbReference type="Pfam" id="PF00141">
    <property type="entry name" value="peroxidase"/>
    <property type="match status" value="1"/>
</dbReference>
<dbReference type="EC" id="1.11.1.7" evidence="3 18"/>
<evidence type="ECO:0000256" key="15">
    <source>
        <dbReference type="PIRSR" id="PIRSR600823-3"/>
    </source>
</evidence>
<dbReference type="PROSITE" id="PS50873">
    <property type="entry name" value="PEROXIDASE_4"/>
    <property type="match status" value="1"/>
</dbReference>
<evidence type="ECO:0000313" key="21">
    <source>
        <dbReference type="Proteomes" id="UP001140206"/>
    </source>
</evidence>
<dbReference type="EMBL" id="JAMFTS010000002">
    <property type="protein sequence ID" value="KAJ4785665.1"/>
    <property type="molecule type" value="Genomic_DNA"/>
</dbReference>
<dbReference type="PROSITE" id="PS00435">
    <property type="entry name" value="PEROXIDASE_1"/>
    <property type="match status" value="1"/>
</dbReference>
<feature type="disulfide bond" evidence="17">
    <location>
        <begin position="217"/>
        <end position="244"/>
    </location>
</feature>
<dbReference type="AlphaFoldDB" id="A0AAV8EZW1"/>
<dbReference type="SUPFAM" id="SSF48113">
    <property type="entry name" value="Heme-dependent peroxidases"/>
    <property type="match status" value="1"/>
</dbReference>
<organism evidence="20 21">
    <name type="scientific">Rhynchospora pubera</name>
    <dbReference type="NCBI Taxonomy" id="906938"/>
    <lineage>
        <taxon>Eukaryota</taxon>
        <taxon>Viridiplantae</taxon>
        <taxon>Streptophyta</taxon>
        <taxon>Embryophyta</taxon>
        <taxon>Tracheophyta</taxon>
        <taxon>Spermatophyta</taxon>
        <taxon>Magnoliopsida</taxon>
        <taxon>Liliopsida</taxon>
        <taxon>Poales</taxon>
        <taxon>Cyperaceae</taxon>
        <taxon>Cyperoideae</taxon>
        <taxon>Rhynchosporeae</taxon>
        <taxon>Rhynchospora</taxon>
    </lineage>
</organism>
<feature type="binding site" evidence="15">
    <location>
        <position position="89"/>
    </location>
    <ligand>
        <name>Ca(2+)</name>
        <dbReference type="ChEBI" id="CHEBI:29108"/>
        <label>1</label>
    </ligand>
</feature>
<dbReference type="InterPro" id="IPR019793">
    <property type="entry name" value="Peroxidases_heam-ligand_BS"/>
</dbReference>
<keyword evidence="12 18" id="KW-0376">Hydrogen peroxide</keyword>
<dbReference type="InterPro" id="IPR033905">
    <property type="entry name" value="Secretory_peroxidase"/>
</dbReference>
<dbReference type="Gene3D" id="1.10.520.10">
    <property type="match status" value="1"/>
</dbReference>
<evidence type="ECO:0000256" key="12">
    <source>
        <dbReference type="ARBA" id="ARBA00023324"/>
    </source>
</evidence>
<name>A0AAV8EZW1_9POAL</name>
<comment type="function">
    <text evidence="18">Removal of H(2)O(2), oxidation of toxic reductants, biosynthesis and degradation of lignin, suberization, auxin catabolism, response to environmental stresses such as wounding, pathogen attack and oxidative stress.</text>
</comment>
<evidence type="ECO:0000256" key="1">
    <source>
        <dbReference type="ARBA" id="ARBA00000189"/>
    </source>
</evidence>
<keyword evidence="5 18" id="KW-0349">Heme</keyword>
<dbReference type="InterPro" id="IPR000823">
    <property type="entry name" value="Peroxidase_pln"/>
</dbReference>
<evidence type="ECO:0000313" key="20">
    <source>
        <dbReference type="EMBL" id="KAJ4785665.1"/>
    </source>
</evidence>
<evidence type="ECO:0000256" key="3">
    <source>
        <dbReference type="ARBA" id="ARBA00012313"/>
    </source>
</evidence>
<dbReference type="PRINTS" id="PR00461">
    <property type="entry name" value="PLPEROXIDASE"/>
</dbReference>
<gene>
    <name evidence="20" type="ORF">LUZ62_036911</name>
</gene>
<dbReference type="CDD" id="cd00693">
    <property type="entry name" value="secretory_peroxidase"/>
    <property type="match status" value="1"/>
</dbReference>
<accession>A0AAV8EZW1</accession>
<dbReference type="GO" id="GO:0006979">
    <property type="term" value="P:response to oxidative stress"/>
    <property type="evidence" value="ECO:0007669"/>
    <property type="project" value="UniProtKB-UniRule"/>
</dbReference>
<keyword evidence="21" id="KW-1185">Reference proteome</keyword>
<feature type="disulfide bond" evidence="17">
    <location>
        <begin position="83"/>
        <end position="88"/>
    </location>
</feature>
<evidence type="ECO:0000256" key="16">
    <source>
        <dbReference type="PIRSR" id="PIRSR600823-4"/>
    </source>
</evidence>
<dbReference type="GO" id="GO:0046872">
    <property type="term" value="F:metal ion binding"/>
    <property type="evidence" value="ECO:0007669"/>
    <property type="project" value="UniProtKB-UniRule"/>
</dbReference>